<dbReference type="EMBL" id="CP004121">
    <property type="protein sequence ID" value="AGF58496.1"/>
    <property type="molecule type" value="Genomic_DNA"/>
</dbReference>
<dbReference type="Proteomes" id="UP000011728">
    <property type="component" value="Chromosome"/>
</dbReference>
<keyword evidence="2" id="KW-1185">Reference proteome</keyword>
<gene>
    <name evidence="1" type="ORF">Cspa_c47430</name>
</gene>
<dbReference type="PATRIC" id="fig|931276.5.peg.4780"/>
<dbReference type="KEGG" id="csr:Cspa_c47430"/>
<evidence type="ECO:0000313" key="2">
    <source>
        <dbReference type="Proteomes" id="UP000011728"/>
    </source>
</evidence>
<accession>M1MV02</accession>
<dbReference type="STRING" id="36745.CLSAP_45160"/>
<reference evidence="1 2" key="1">
    <citation type="submission" date="2013-02" db="EMBL/GenBank/DDBJ databases">
        <title>Genome sequence of Clostridium saccharoperbutylacetonicum N1-4(HMT).</title>
        <authorList>
            <person name="Poehlein A."/>
            <person name="Daniel R."/>
        </authorList>
    </citation>
    <scope>NUCLEOTIDE SEQUENCE [LARGE SCALE GENOMIC DNA]</scope>
    <source>
        <strain evidence="2">N1-4(HMT)</strain>
    </source>
</reference>
<protein>
    <submittedName>
        <fullName evidence="1">Uncharacterized protein</fullName>
    </submittedName>
</protein>
<dbReference type="AlphaFoldDB" id="M1MV02"/>
<evidence type="ECO:0000313" key="1">
    <source>
        <dbReference type="EMBL" id="AGF58496.1"/>
    </source>
</evidence>
<organism evidence="1 2">
    <name type="scientific">Clostridium saccharoperbutylacetonicum N1-4(HMT)</name>
    <dbReference type="NCBI Taxonomy" id="931276"/>
    <lineage>
        <taxon>Bacteria</taxon>
        <taxon>Bacillati</taxon>
        <taxon>Bacillota</taxon>
        <taxon>Clostridia</taxon>
        <taxon>Eubacteriales</taxon>
        <taxon>Clostridiaceae</taxon>
        <taxon>Clostridium</taxon>
    </lineage>
</organism>
<proteinExistence type="predicted"/>
<dbReference type="eggNOG" id="COG1940">
    <property type="taxonomic scope" value="Bacteria"/>
</dbReference>
<dbReference type="RefSeq" id="WP_015394805.1">
    <property type="nucleotide sequence ID" value="NZ_AOIF01000027.1"/>
</dbReference>
<dbReference type="HOGENOM" id="CLU_3214562_0_0_9"/>
<name>M1MV02_9CLOT</name>
<sequence length="44" mass="5015">MRQYGFRKYFAEKAFHACEDTKFELAKLGNDAGIYGGVELVLNL</sequence>